<evidence type="ECO:0000259" key="1">
    <source>
        <dbReference type="SMART" id="SM00670"/>
    </source>
</evidence>
<organism evidence="2">
    <name type="scientific">hydrothermal vent metagenome</name>
    <dbReference type="NCBI Taxonomy" id="652676"/>
    <lineage>
        <taxon>unclassified sequences</taxon>
        <taxon>metagenomes</taxon>
        <taxon>ecological metagenomes</taxon>
    </lineage>
</organism>
<dbReference type="InterPro" id="IPR029060">
    <property type="entry name" value="PIN-like_dom_sf"/>
</dbReference>
<dbReference type="SMART" id="SM00670">
    <property type="entry name" value="PINc"/>
    <property type="match status" value="1"/>
</dbReference>
<reference evidence="2" key="1">
    <citation type="submission" date="2018-06" db="EMBL/GenBank/DDBJ databases">
        <authorList>
            <person name="Zhirakovskaya E."/>
        </authorList>
    </citation>
    <scope>NUCLEOTIDE SEQUENCE</scope>
</reference>
<evidence type="ECO:0000313" key="2">
    <source>
        <dbReference type="EMBL" id="VAX09513.1"/>
    </source>
</evidence>
<dbReference type="PANTHER" id="PTHR34610:SF3">
    <property type="entry name" value="SSL7007 PROTEIN"/>
    <property type="match status" value="1"/>
</dbReference>
<dbReference type="Pfam" id="PF13470">
    <property type="entry name" value="PIN_3"/>
    <property type="match status" value="1"/>
</dbReference>
<dbReference type="NCBIfam" id="TIGR00305">
    <property type="entry name" value="putative toxin-antitoxin system toxin component, PIN family"/>
    <property type="match status" value="1"/>
</dbReference>
<name>A0A3B1BBZ1_9ZZZZ</name>
<feature type="domain" description="PIN" evidence="1">
    <location>
        <begin position="1"/>
        <end position="118"/>
    </location>
</feature>
<protein>
    <recommendedName>
        <fullName evidence="1">PIN domain-containing protein</fullName>
    </recommendedName>
</protein>
<gene>
    <name evidence="2" type="ORF">MNBD_GAMMA26-301</name>
</gene>
<dbReference type="AlphaFoldDB" id="A0A3B1BBZ1"/>
<dbReference type="EMBL" id="UOFX01000053">
    <property type="protein sequence ID" value="VAX09513.1"/>
    <property type="molecule type" value="Genomic_DNA"/>
</dbReference>
<dbReference type="PANTHER" id="PTHR34610">
    <property type="entry name" value="SSL7007 PROTEIN"/>
    <property type="match status" value="1"/>
</dbReference>
<dbReference type="InterPro" id="IPR002850">
    <property type="entry name" value="PIN_toxin-like"/>
</dbReference>
<dbReference type="SUPFAM" id="SSF88723">
    <property type="entry name" value="PIN domain-like"/>
    <property type="match status" value="1"/>
</dbReference>
<sequence>MVVTLDTNVVLAALLSQIGASHLILKLIIEEKLNIAISTPVVLEYEDVLKRSEITKKLNLFNNQVEDVVDLLVLLADKHSIYYRLRPNLLDENDNLFVECAFASNSRYLVTSNIKDYKRGELKNYPFMVITPGDFYYLWRCENE</sequence>
<dbReference type="Gene3D" id="3.40.50.1010">
    <property type="entry name" value="5'-nuclease"/>
    <property type="match status" value="1"/>
</dbReference>
<proteinExistence type="predicted"/>
<accession>A0A3B1BBZ1</accession>
<dbReference type="InterPro" id="IPR002716">
    <property type="entry name" value="PIN_dom"/>
</dbReference>